<evidence type="ECO:0000313" key="1">
    <source>
        <dbReference type="EMBL" id="SJK86664.1"/>
    </source>
</evidence>
<dbReference type="KEGG" id="bmic:BMR1_03g04320"/>
<evidence type="ECO:0000313" key="2">
    <source>
        <dbReference type="Proteomes" id="UP000002899"/>
    </source>
</evidence>
<reference evidence="1 2" key="2">
    <citation type="journal article" date="2013" name="PLoS ONE">
        <title>Whole genome mapping and re-organization of the nuclear and mitochondrial genomes of Babesia microti isolates.</title>
        <authorList>
            <person name="Cornillot E."/>
            <person name="Dassouli A."/>
            <person name="Garg A."/>
            <person name="Pachikara N."/>
            <person name="Randazzo S."/>
            <person name="Depoix D."/>
            <person name="Carcy B."/>
            <person name="Delbecq S."/>
            <person name="Frutos R."/>
            <person name="Silva J.C."/>
            <person name="Sutton R."/>
            <person name="Krause P.J."/>
            <person name="Mamoun C.B."/>
        </authorList>
    </citation>
    <scope>NUCLEOTIDE SEQUENCE [LARGE SCALE GENOMIC DNA]</scope>
    <source>
        <strain evidence="1 2">RI</strain>
    </source>
</reference>
<protein>
    <submittedName>
        <fullName evidence="1">Uncharacterized protein</fullName>
    </submittedName>
</protein>
<name>A0A1R4ACP0_BABMR</name>
<sequence>MNAAIITTRSKNACSVDVNRAVRSKSQKSKLLPYDSITSEEALRKLQSLLPGDAFLIRYWCICGLPEASSAMHHISTRRLTNGEYIQGQFIKWLREDMTEYLILELPGCGRLQFKYGDVYMMVLSRKIIIGNLDSLQDDN</sequence>
<dbReference type="VEuPathDB" id="PiroplasmaDB:BMR1_03g04320"/>
<reference evidence="1 2" key="1">
    <citation type="journal article" date="2012" name="Nucleic Acids Res.">
        <title>Sequencing of the smallest Apicomplexan genome from the human pathogen Babesia microti.</title>
        <authorList>
            <person name="Cornillot E."/>
            <person name="Hadj-Kaddour K."/>
            <person name="Dassouli A."/>
            <person name="Noel B."/>
            <person name="Ranwez V."/>
            <person name="Vacherie B."/>
            <person name="Augagneur Y."/>
            <person name="Bres V."/>
            <person name="Duclos A."/>
            <person name="Randazzo S."/>
            <person name="Carcy B."/>
            <person name="Debierre-Grockiego F."/>
            <person name="Delbecq S."/>
            <person name="Moubri-Menage K."/>
            <person name="Shams-Eldin H."/>
            <person name="Usmani-Brown S."/>
            <person name="Bringaud F."/>
            <person name="Wincker P."/>
            <person name="Vivares C.P."/>
            <person name="Schwarz R.T."/>
            <person name="Schetters T.P."/>
            <person name="Krause P.J."/>
            <person name="Gorenflot A."/>
            <person name="Berry V."/>
            <person name="Barbe V."/>
            <person name="Ben Mamoun C."/>
        </authorList>
    </citation>
    <scope>NUCLEOTIDE SEQUENCE [LARGE SCALE GENOMIC DNA]</scope>
    <source>
        <strain evidence="1 2">RI</strain>
    </source>
</reference>
<dbReference type="EMBL" id="LN871598">
    <property type="protein sequence ID" value="SJK86664.1"/>
    <property type="molecule type" value="Genomic_DNA"/>
</dbReference>
<dbReference type="AlphaFoldDB" id="A0A1R4ACP0"/>
<proteinExistence type="predicted"/>
<accession>A0A1R4ACP0</accession>
<reference evidence="1 2" key="3">
    <citation type="journal article" date="2016" name="Sci. Rep.">
        <title>Genome-wide diversity and gene expression profiling of Babesia microti isolates identify polymorphic genes that mediate host-pathogen interactions.</title>
        <authorList>
            <person name="Silva J.C."/>
            <person name="Cornillot E."/>
            <person name="McCracken C."/>
            <person name="Usmani-Brown S."/>
            <person name="Dwivedi A."/>
            <person name="Ifeonu O.O."/>
            <person name="Crabtree J."/>
            <person name="Gotia H.T."/>
            <person name="Virji A.Z."/>
            <person name="Reynes C."/>
            <person name="Colinge J."/>
            <person name="Kumar V."/>
            <person name="Lawres L."/>
            <person name="Pazzi J.E."/>
            <person name="Pablo J.V."/>
            <person name="Hung C."/>
            <person name="Brancato J."/>
            <person name="Kumari P."/>
            <person name="Orvis J."/>
            <person name="Tretina K."/>
            <person name="Chibucos M."/>
            <person name="Ott S."/>
            <person name="Sadzewicz L."/>
            <person name="Sengamalay N."/>
            <person name="Shetty A.C."/>
            <person name="Su Q."/>
            <person name="Tallon L."/>
            <person name="Fraser C.M."/>
            <person name="Frutos R."/>
            <person name="Molina D.M."/>
            <person name="Krause P.J."/>
            <person name="Ben Mamoun C."/>
        </authorList>
    </citation>
    <scope>NUCLEOTIDE SEQUENCE [LARGE SCALE GENOMIC DNA]</scope>
    <source>
        <strain evidence="1 2">RI</strain>
    </source>
</reference>
<keyword evidence="2" id="KW-1185">Reference proteome</keyword>
<dbReference type="GeneID" id="24425510"/>
<organism evidence="1 2">
    <name type="scientific">Babesia microti (strain RI)</name>
    <dbReference type="NCBI Taxonomy" id="1133968"/>
    <lineage>
        <taxon>Eukaryota</taxon>
        <taxon>Sar</taxon>
        <taxon>Alveolata</taxon>
        <taxon>Apicomplexa</taxon>
        <taxon>Aconoidasida</taxon>
        <taxon>Piroplasmida</taxon>
        <taxon>Babesiidae</taxon>
        <taxon>Babesia</taxon>
    </lineage>
</organism>
<dbReference type="Proteomes" id="UP000002899">
    <property type="component" value="Chromosome III"/>
</dbReference>
<gene>
    <name evidence="1" type="ORF">BMR1_03g04320</name>
</gene>
<dbReference type="RefSeq" id="XP_021338794.1">
    <property type="nucleotide sequence ID" value="XM_021482254.1"/>
</dbReference>